<dbReference type="GO" id="GO:0032259">
    <property type="term" value="P:methylation"/>
    <property type="evidence" value="ECO:0007669"/>
    <property type="project" value="UniProtKB-KW"/>
</dbReference>
<feature type="domain" description="Methyltransferase type 11" evidence="1">
    <location>
        <begin position="58"/>
        <end position="154"/>
    </location>
</feature>
<evidence type="ECO:0000313" key="3">
    <source>
        <dbReference type="Proteomes" id="UP000260812"/>
    </source>
</evidence>
<dbReference type="GeneID" id="97989382"/>
<dbReference type="Proteomes" id="UP000260812">
    <property type="component" value="Unassembled WGS sequence"/>
</dbReference>
<sequence>MIEENINSTKILEQNKNSWDAMADSWFGSTALPSYGCLVPSEEELQLFPALTGKKVFDIGCGSGHFLKWCKEHGAEEIWGLDMSTRQLENARTYLTQSGYEPHLINAPMESDCGLPTDYFDVVYSIYALGWTVDLNTTIDRISRYLKRDGILIFSWDHPLMRCIDAEGEKLVLNGSYFDENPFSYIQRGNPVTIHNHKMSGWINALAGAGFKVEKLVEETDAETLSQEYEFSDSYYSPFRAKKMPLSFIIKAVKL</sequence>
<dbReference type="GO" id="GO:0008757">
    <property type="term" value="F:S-adenosylmethionine-dependent methyltransferase activity"/>
    <property type="evidence" value="ECO:0007669"/>
    <property type="project" value="InterPro"/>
</dbReference>
<dbReference type="InterPro" id="IPR013216">
    <property type="entry name" value="Methyltransf_11"/>
</dbReference>
<dbReference type="PANTHER" id="PTHR43861:SF1">
    <property type="entry name" value="TRANS-ACONITATE 2-METHYLTRANSFERASE"/>
    <property type="match status" value="1"/>
</dbReference>
<dbReference type="AlphaFoldDB" id="A0A3E3HYT4"/>
<dbReference type="Gene3D" id="3.40.50.150">
    <property type="entry name" value="Vaccinia Virus protein VP39"/>
    <property type="match status" value="1"/>
</dbReference>
<keyword evidence="3" id="KW-1185">Reference proteome</keyword>
<keyword evidence="2" id="KW-0489">Methyltransferase</keyword>
<keyword evidence="2" id="KW-0808">Transferase</keyword>
<dbReference type="PANTHER" id="PTHR43861">
    <property type="entry name" value="TRANS-ACONITATE 2-METHYLTRANSFERASE-RELATED"/>
    <property type="match status" value="1"/>
</dbReference>
<protein>
    <submittedName>
        <fullName evidence="2">Class I SAM-dependent methyltransferase</fullName>
    </submittedName>
</protein>
<dbReference type="Pfam" id="PF08241">
    <property type="entry name" value="Methyltransf_11"/>
    <property type="match status" value="1"/>
</dbReference>
<evidence type="ECO:0000259" key="1">
    <source>
        <dbReference type="Pfam" id="PF08241"/>
    </source>
</evidence>
<evidence type="ECO:0000313" key="2">
    <source>
        <dbReference type="EMBL" id="RGE56972.1"/>
    </source>
</evidence>
<dbReference type="SUPFAM" id="SSF53335">
    <property type="entry name" value="S-adenosyl-L-methionine-dependent methyltransferases"/>
    <property type="match status" value="1"/>
</dbReference>
<dbReference type="CDD" id="cd02440">
    <property type="entry name" value="AdoMet_MTases"/>
    <property type="match status" value="1"/>
</dbReference>
<name>A0A3E3HYT4_9FIRM</name>
<proteinExistence type="predicted"/>
<comment type="caution">
    <text evidence="2">The sequence shown here is derived from an EMBL/GenBank/DDBJ whole genome shotgun (WGS) entry which is preliminary data.</text>
</comment>
<dbReference type="RefSeq" id="WP_117545399.1">
    <property type="nucleotide sequence ID" value="NZ_QVLV01000019.1"/>
</dbReference>
<reference evidence="2" key="1">
    <citation type="submission" date="2018-08" db="EMBL/GenBank/DDBJ databases">
        <title>A genome reference for cultivated species of the human gut microbiota.</title>
        <authorList>
            <person name="Zou Y."/>
            <person name="Xue W."/>
            <person name="Luo G."/>
        </authorList>
    </citation>
    <scope>NUCLEOTIDE SEQUENCE [LARGE SCALE GENOMIC DNA]</scope>
    <source>
        <strain evidence="2">TF05-5AC</strain>
    </source>
</reference>
<dbReference type="EMBL" id="QVLV01000019">
    <property type="protein sequence ID" value="RGE56972.1"/>
    <property type="molecule type" value="Genomic_DNA"/>
</dbReference>
<organism evidence="2 3">
    <name type="scientific">Eisenbergiella massiliensis</name>
    <dbReference type="NCBI Taxonomy" id="1720294"/>
    <lineage>
        <taxon>Bacteria</taxon>
        <taxon>Bacillati</taxon>
        <taxon>Bacillota</taxon>
        <taxon>Clostridia</taxon>
        <taxon>Lachnospirales</taxon>
        <taxon>Lachnospiraceae</taxon>
        <taxon>Eisenbergiella</taxon>
    </lineage>
</organism>
<accession>A0A3E3HYT4</accession>
<gene>
    <name evidence="2" type="ORF">DXC51_21575</name>
</gene>
<dbReference type="InterPro" id="IPR029063">
    <property type="entry name" value="SAM-dependent_MTases_sf"/>
</dbReference>